<dbReference type="InterPro" id="IPR018222">
    <property type="entry name" value="Nuclear_transport_factor_2_euk"/>
</dbReference>
<evidence type="ECO:0000259" key="1">
    <source>
        <dbReference type="PROSITE" id="PS50177"/>
    </source>
</evidence>
<dbReference type="STRING" id="1051891.A0A0C3KB88"/>
<dbReference type="PANTHER" id="PTHR12612">
    <property type="entry name" value="NUCLEAR TRANSPORT FACTOR 2"/>
    <property type="match status" value="1"/>
</dbReference>
<sequence length="159" mass="17627">MSVPPTKQLSEAELANIRADAFLRLYYNAHDSTAQFRKENVPKFYRTQSTCNWNGNALVGPDQIQGFWAGKPLSKHEIQSYDCHPIPGSSSDTRPASLLITVSGVVVHGPMAKDPLQTGTKKMEEAPRVFSQSFVLMPEEPVGPEPKYYIASDTLRFVG</sequence>
<protein>
    <recommendedName>
        <fullName evidence="1">NTF2 domain-containing protein</fullName>
    </recommendedName>
</protein>
<reference evidence="4" key="2">
    <citation type="submission" date="2015-01" db="EMBL/GenBank/DDBJ databases">
        <title>Evolutionary Origins and Diversification of the Mycorrhizal Mutualists.</title>
        <authorList>
            <consortium name="DOE Joint Genome Institute"/>
            <consortium name="Mycorrhizal Genomics Consortium"/>
            <person name="Kohler A."/>
            <person name="Kuo A."/>
            <person name="Nagy L.G."/>
            <person name="Floudas D."/>
            <person name="Copeland A."/>
            <person name="Barry K.W."/>
            <person name="Cichocki N."/>
            <person name="Veneault-Fourrey C."/>
            <person name="LaButti K."/>
            <person name="Lindquist E.A."/>
            <person name="Lipzen A."/>
            <person name="Lundell T."/>
            <person name="Morin E."/>
            <person name="Murat C."/>
            <person name="Riley R."/>
            <person name="Ohm R."/>
            <person name="Sun H."/>
            <person name="Tunlid A."/>
            <person name="Henrissat B."/>
            <person name="Grigoriev I.V."/>
            <person name="Hibbett D.S."/>
            <person name="Martin F."/>
        </authorList>
    </citation>
    <scope>NUCLEOTIDE SEQUENCE [LARGE SCALE GENOMIC DNA]</scope>
    <source>
        <strain evidence="4">MUT 4182</strain>
    </source>
</reference>
<proteinExistence type="predicted"/>
<dbReference type="SUPFAM" id="SSF54427">
    <property type="entry name" value="NTF2-like"/>
    <property type="match status" value="1"/>
</dbReference>
<dbReference type="HOGENOM" id="CLU_079976_1_0_1"/>
<evidence type="ECO:0000313" key="4">
    <source>
        <dbReference type="Proteomes" id="UP000054248"/>
    </source>
</evidence>
<reference evidence="2 4" key="1">
    <citation type="submission" date="2014-04" db="EMBL/GenBank/DDBJ databases">
        <authorList>
            <consortium name="DOE Joint Genome Institute"/>
            <person name="Kuo A."/>
            <person name="Girlanda M."/>
            <person name="Perotto S."/>
            <person name="Kohler A."/>
            <person name="Nagy L.G."/>
            <person name="Floudas D."/>
            <person name="Copeland A."/>
            <person name="Barry K.W."/>
            <person name="Cichocki N."/>
            <person name="Veneault-Fourrey C."/>
            <person name="LaButti K."/>
            <person name="Lindquist E.A."/>
            <person name="Lipzen A."/>
            <person name="Lundell T."/>
            <person name="Morin E."/>
            <person name="Murat C."/>
            <person name="Sun H."/>
            <person name="Tunlid A."/>
            <person name="Henrissat B."/>
            <person name="Grigoriev I.V."/>
            <person name="Hibbett D.S."/>
            <person name="Martin F."/>
            <person name="Nordberg H.P."/>
            <person name="Cantor M.N."/>
            <person name="Hua S.X."/>
        </authorList>
    </citation>
    <scope>NUCLEOTIDE SEQUENCE [LARGE SCALE GENOMIC DNA]</scope>
    <source>
        <strain evidence="2 4">MUT 4182</strain>
    </source>
</reference>
<gene>
    <name evidence="3" type="ORF">M407DRAFT_205801</name>
    <name evidence="2" type="ORF">M407DRAFT_246404</name>
</gene>
<reference evidence="2" key="3">
    <citation type="submission" date="2015-02" db="EMBL/GenBank/DDBJ databases">
        <title>Evolutionary Origins and Diversification of the Mycorrhizal Mutualists.</title>
        <authorList>
            <consortium name="DOE Joint Genome Institute"/>
            <consortium name="Mycorrhizal Genomics Consortium"/>
            <person name="Kohler A."/>
            <person name="Kuo A."/>
            <person name="Nagy L.G."/>
            <person name="Floudas D."/>
            <person name="Copeland A."/>
            <person name="Barry K.W."/>
            <person name="Cichocki N."/>
            <person name="Veneault-Fourrey C."/>
            <person name="LaButti K."/>
            <person name="Lindquist E.A."/>
            <person name="Lipzen A."/>
            <person name="Lundell T."/>
            <person name="Morin E."/>
            <person name="Murat C."/>
            <person name="Riley R."/>
            <person name="Ohm R."/>
            <person name="Sun H."/>
            <person name="Tunlid A."/>
            <person name="Henrissat B."/>
            <person name="Grigoriev I.V."/>
            <person name="Hibbett D.S."/>
            <person name="Martin F."/>
        </authorList>
    </citation>
    <scope>NUCLEOTIDE SEQUENCE</scope>
    <source>
        <strain evidence="2">MUT 4182</strain>
    </source>
</reference>
<dbReference type="GO" id="GO:0006913">
    <property type="term" value="P:nucleocytoplasmic transport"/>
    <property type="evidence" value="ECO:0007669"/>
    <property type="project" value="InterPro"/>
</dbReference>
<dbReference type="InterPro" id="IPR019488">
    <property type="entry name" value="Nucl_pore_RNA_shuttling_Mtr2"/>
</dbReference>
<dbReference type="Pfam" id="PF10429">
    <property type="entry name" value="Mtr2"/>
    <property type="match status" value="1"/>
</dbReference>
<feature type="domain" description="NTF2" evidence="1">
    <location>
        <begin position="18"/>
        <end position="157"/>
    </location>
</feature>
<dbReference type="EMBL" id="KN823266">
    <property type="protein sequence ID" value="KIO18713.1"/>
    <property type="molecule type" value="Genomic_DNA"/>
</dbReference>
<evidence type="ECO:0000313" key="2">
    <source>
        <dbReference type="EMBL" id="KIO18713.1"/>
    </source>
</evidence>
<dbReference type="Proteomes" id="UP000054248">
    <property type="component" value="Unassembled WGS sequence"/>
</dbReference>
<dbReference type="PROSITE" id="PS50177">
    <property type="entry name" value="NTF2_DOMAIN"/>
    <property type="match status" value="1"/>
</dbReference>
<accession>A0A0C3KB88</accession>
<dbReference type="EMBL" id="KN823032">
    <property type="protein sequence ID" value="KIO25964.1"/>
    <property type="molecule type" value="Genomic_DNA"/>
</dbReference>
<dbReference type="InterPro" id="IPR032710">
    <property type="entry name" value="NTF2-like_dom_sf"/>
</dbReference>
<dbReference type="OrthoDB" id="25408at2759"/>
<name>A0A0C3KB88_9AGAM</name>
<dbReference type="Gene3D" id="3.10.450.50">
    <property type="match status" value="1"/>
</dbReference>
<organism evidence="2 4">
    <name type="scientific">Tulasnella calospora MUT 4182</name>
    <dbReference type="NCBI Taxonomy" id="1051891"/>
    <lineage>
        <taxon>Eukaryota</taxon>
        <taxon>Fungi</taxon>
        <taxon>Dikarya</taxon>
        <taxon>Basidiomycota</taxon>
        <taxon>Agaricomycotina</taxon>
        <taxon>Agaricomycetes</taxon>
        <taxon>Cantharellales</taxon>
        <taxon>Tulasnellaceae</taxon>
        <taxon>Tulasnella</taxon>
    </lineage>
</organism>
<dbReference type="AlphaFoldDB" id="A0A0C3KB88"/>
<dbReference type="InterPro" id="IPR045875">
    <property type="entry name" value="NTF2"/>
</dbReference>
<keyword evidence="4" id="KW-1185">Reference proteome</keyword>
<evidence type="ECO:0000313" key="3">
    <source>
        <dbReference type="EMBL" id="KIO25964.1"/>
    </source>
</evidence>